<keyword evidence="4" id="KW-1185">Reference proteome</keyword>
<dbReference type="GO" id="GO:0051536">
    <property type="term" value="F:iron-sulfur cluster binding"/>
    <property type="evidence" value="ECO:0007669"/>
    <property type="project" value="InterPro"/>
</dbReference>
<accession>C5LR13</accession>
<dbReference type="RefSeq" id="XP_002768180.1">
    <property type="nucleotide sequence ID" value="XM_002768134.1"/>
</dbReference>
<dbReference type="GO" id="GO:0016226">
    <property type="term" value="P:iron-sulfur cluster assembly"/>
    <property type="evidence" value="ECO:0007669"/>
    <property type="project" value="InterPro"/>
</dbReference>
<dbReference type="OMA" id="YECNTST"/>
<dbReference type="InterPro" id="IPR036498">
    <property type="entry name" value="Nfu/NifU_N_sf"/>
</dbReference>
<proteinExistence type="inferred from homology"/>
<dbReference type="GO" id="GO:0005506">
    <property type="term" value="F:iron ion binding"/>
    <property type="evidence" value="ECO:0007669"/>
    <property type="project" value="InterPro"/>
</dbReference>
<dbReference type="Pfam" id="PF08712">
    <property type="entry name" value="Nfu_N"/>
    <property type="match status" value="1"/>
</dbReference>
<evidence type="ECO:0000256" key="1">
    <source>
        <dbReference type="ARBA" id="ARBA00006420"/>
    </source>
</evidence>
<evidence type="ECO:0000313" key="3">
    <source>
        <dbReference type="EMBL" id="EER00898.1"/>
    </source>
</evidence>
<dbReference type="AlphaFoldDB" id="C5LR13"/>
<dbReference type="SUPFAM" id="SSF110836">
    <property type="entry name" value="Hypothetical protein SAV1430"/>
    <property type="match status" value="1"/>
</dbReference>
<dbReference type="Proteomes" id="UP000007800">
    <property type="component" value="Unassembled WGS sequence"/>
</dbReference>
<evidence type="ECO:0000313" key="4">
    <source>
        <dbReference type="Proteomes" id="UP000007800"/>
    </source>
</evidence>
<dbReference type="GeneID" id="9044088"/>
<dbReference type="Gene3D" id="3.30.1370.70">
    <property type="entry name" value="Scaffold protein Nfu/NifU, N-terminal domain"/>
    <property type="match status" value="1"/>
</dbReference>
<organism evidence="4">
    <name type="scientific">Perkinsus marinus (strain ATCC 50983 / TXsc)</name>
    <dbReference type="NCBI Taxonomy" id="423536"/>
    <lineage>
        <taxon>Eukaryota</taxon>
        <taxon>Sar</taxon>
        <taxon>Alveolata</taxon>
        <taxon>Perkinsozoa</taxon>
        <taxon>Perkinsea</taxon>
        <taxon>Perkinsida</taxon>
        <taxon>Perkinsidae</taxon>
        <taxon>Perkinsus</taxon>
    </lineage>
</organism>
<protein>
    <submittedName>
        <fullName evidence="3">HIRA-interacting protein, putative</fullName>
    </submittedName>
</protein>
<name>C5LR13_PERM5</name>
<feature type="domain" description="Scaffold protein Nfu/NifU N-terminal" evidence="2">
    <location>
        <begin position="58"/>
        <end position="139"/>
    </location>
</feature>
<comment type="similarity">
    <text evidence="1">Belongs to the NifU family.</text>
</comment>
<dbReference type="Pfam" id="PF01106">
    <property type="entry name" value="NifU"/>
    <property type="match status" value="1"/>
</dbReference>
<evidence type="ECO:0000259" key="2">
    <source>
        <dbReference type="SMART" id="SM00932"/>
    </source>
</evidence>
<dbReference type="OrthoDB" id="565552at2759"/>
<dbReference type="InterPro" id="IPR014824">
    <property type="entry name" value="Nfu/NifU_N"/>
</dbReference>
<dbReference type="EMBL" id="GG684654">
    <property type="protein sequence ID" value="EER00898.1"/>
    <property type="molecule type" value="Genomic_DNA"/>
</dbReference>
<dbReference type="SUPFAM" id="SSF117916">
    <property type="entry name" value="Fe-S cluster assembly (FSCA) domain-like"/>
    <property type="match status" value="1"/>
</dbReference>
<dbReference type="InParanoid" id="C5LR13"/>
<dbReference type="PANTHER" id="PTHR11178">
    <property type="entry name" value="IRON-SULFUR CLUSTER SCAFFOLD PROTEIN NFU-RELATED"/>
    <property type="match status" value="1"/>
</dbReference>
<dbReference type="SMART" id="SM00932">
    <property type="entry name" value="Nfu_N"/>
    <property type="match status" value="1"/>
</dbReference>
<sequence>MITLTTSGISSPLSRVIASHAPTSPSLSYECNTSTEDEASPVSEVAVKVSSAASTDSNVMIFWLNNDKKILPSGAKGMTFDSKEGSSQSPLALSLFKIEGVERVVLTHHNVAVSKVSSIDWCFVKPKVESVLSNFFAVPGLQSVYRSALQFETEVEEAEKAKLMERIAEVLDDRIRPVLQDDGGDVDVADFDEETGVLSVRLKGACAGCPMSSVTLRFRIENMLVQSVPEVKKVINIASTDVSQNPKEMEF</sequence>
<dbReference type="Gene3D" id="3.30.300.130">
    <property type="entry name" value="Fe-S cluster assembly (FSCA)"/>
    <property type="match status" value="1"/>
</dbReference>
<gene>
    <name evidence="3" type="ORF">Pmar_PMAR002968</name>
</gene>
<dbReference type="InterPro" id="IPR001075">
    <property type="entry name" value="NIF_FeS_clus_asmbl_NifU_C"/>
</dbReference>
<dbReference type="InterPro" id="IPR034904">
    <property type="entry name" value="FSCA_dom_sf"/>
</dbReference>
<reference evidence="3 4" key="1">
    <citation type="submission" date="2008-07" db="EMBL/GenBank/DDBJ databases">
        <authorList>
            <person name="El-Sayed N."/>
            <person name="Caler E."/>
            <person name="Inman J."/>
            <person name="Amedeo P."/>
            <person name="Hass B."/>
            <person name="Wortman J."/>
        </authorList>
    </citation>
    <scope>NUCLEOTIDE SEQUENCE [LARGE SCALE GENOMIC DNA]</scope>
    <source>
        <strain evidence="4">ATCC 50983 / TXsc</strain>
    </source>
</reference>